<evidence type="ECO:0000256" key="5">
    <source>
        <dbReference type="ARBA" id="ARBA00038268"/>
    </source>
</evidence>
<feature type="transmembrane region" description="Helical" evidence="6">
    <location>
        <begin position="251"/>
        <end position="276"/>
    </location>
</feature>
<keyword evidence="4 6" id="KW-0472">Membrane</keyword>
<evidence type="ECO:0008006" key="9">
    <source>
        <dbReference type="Google" id="ProtNLM"/>
    </source>
</evidence>
<dbReference type="PANTHER" id="PTHR13285:SF18">
    <property type="entry name" value="PROTEIN-CYSTEINE N-PALMITOYLTRANSFERASE RASP"/>
    <property type="match status" value="1"/>
</dbReference>
<feature type="transmembrane region" description="Helical" evidence="6">
    <location>
        <begin position="210"/>
        <end position="231"/>
    </location>
</feature>
<reference evidence="7 8" key="1">
    <citation type="submission" date="2017-07" db="EMBL/GenBank/DDBJ databases">
        <authorList>
            <person name="Talla V."/>
            <person name="Backstrom N."/>
        </authorList>
    </citation>
    <scope>NUCLEOTIDE SEQUENCE [LARGE SCALE GENOMIC DNA]</scope>
</reference>
<dbReference type="Pfam" id="PF03062">
    <property type="entry name" value="MBOAT"/>
    <property type="match status" value="1"/>
</dbReference>
<keyword evidence="3 6" id="KW-1133">Transmembrane helix</keyword>
<protein>
    <recommendedName>
        <fullName evidence="9">Protein-cysteine N-palmitoyltransferase Rasp</fullName>
    </recommendedName>
</protein>
<evidence type="ECO:0000256" key="4">
    <source>
        <dbReference type="ARBA" id="ARBA00023136"/>
    </source>
</evidence>
<comment type="subcellular location">
    <subcellularLocation>
        <location evidence="1">Membrane</location>
        <topology evidence="1">Multi-pass membrane protein</topology>
    </subcellularLocation>
</comment>
<dbReference type="PANTHER" id="PTHR13285">
    <property type="entry name" value="ACYLTRANSFERASE"/>
    <property type="match status" value="1"/>
</dbReference>
<evidence type="ECO:0000256" key="2">
    <source>
        <dbReference type="ARBA" id="ARBA00022692"/>
    </source>
</evidence>
<dbReference type="Proteomes" id="UP000324832">
    <property type="component" value="Unassembled WGS sequence"/>
</dbReference>
<dbReference type="GO" id="GO:0005783">
    <property type="term" value="C:endoplasmic reticulum"/>
    <property type="evidence" value="ECO:0007669"/>
    <property type="project" value="TreeGrafter"/>
</dbReference>
<feature type="transmembrane region" description="Helical" evidence="6">
    <location>
        <begin position="139"/>
        <end position="155"/>
    </location>
</feature>
<dbReference type="InterPro" id="IPR004299">
    <property type="entry name" value="MBOAT_fam"/>
</dbReference>
<organism evidence="7 8">
    <name type="scientific">Leptidea sinapis</name>
    <dbReference type="NCBI Taxonomy" id="189913"/>
    <lineage>
        <taxon>Eukaryota</taxon>
        <taxon>Metazoa</taxon>
        <taxon>Ecdysozoa</taxon>
        <taxon>Arthropoda</taxon>
        <taxon>Hexapoda</taxon>
        <taxon>Insecta</taxon>
        <taxon>Pterygota</taxon>
        <taxon>Neoptera</taxon>
        <taxon>Endopterygota</taxon>
        <taxon>Lepidoptera</taxon>
        <taxon>Glossata</taxon>
        <taxon>Ditrysia</taxon>
        <taxon>Papilionoidea</taxon>
        <taxon>Pieridae</taxon>
        <taxon>Dismorphiinae</taxon>
        <taxon>Leptidea</taxon>
    </lineage>
</organism>
<evidence type="ECO:0000313" key="7">
    <source>
        <dbReference type="EMBL" id="VVC98546.1"/>
    </source>
</evidence>
<evidence type="ECO:0000256" key="3">
    <source>
        <dbReference type="ARBA" id="ARBA00022989"/>
    </source>
</evidence>
<dbReference type="EMBL" id="FZQP02003645">
    <property type="protein sequence ID" value="VVC98546.1"/>
    <property type="molecule type" value="Genomic_DNA"/>
</dbReference>
<comment type="similarity">
    <text evidence="5">Belongs to the membrane-bound acyltransferase family. HHAT subfamily.</text>
</comment>
<dbReference type="GO" id="GO:0016020">
    <property type="term" value="C:membrane"/>
    <property type="evidence" value="ECO:0007669"/>
    <property type="project" value="UniProtKB-SubCell"/>
</dbReference>
<feature type="non-terminal residue" evidence="7">
    <location>
        <position position="428"/>
    </location>
</feature>
<name>A0A5E4QMK1_9NEOP</name>
<dbReference type="AlphaFoldDB" id="A0A5E4QMK1"/>
<keyword evidence="8" id="KW-1185">Reference proteome</keyword>
<dbReference type="GO" id="GO:0016409">
    <property type="term" value="F:palmitoyltransferase activity"/>
    <property type="evidence" value="ECO:0007669"/>
    <property type="project" value="TreeGrafter"/>
</dbReference>
<proteinExistence type="inferred from homology"/>
<evidence type="ECO:0000313" key="8">
    <source>
        <dbReference type="Proteomes" id="UP000324832"/>
    </source>
</evidence>
<keyword evidence="2 6" id="KW-0812">Transmembrane</keyword>
<feature type="transmembrane region" description="Helical" evidence="6">
    <location>
        <begin position="360"/>
        <end position="381"/>
    </location>
</feature>
<evidence type="ECO:0000256" key="1">
    <source>
        <dbReference type="ARBA" id="ARBA00004141"/>
    </source>
</evidence>
<gene>
    <name evidence="7" type="ORF">LSINAPIS_LOCUS9604</name>
</gene>
<sequence>MKSVSETKLEYVIEKDSNCESKYHPEEAPYGDIIQNNRLQFSNLKDLQPGWKFLSRYRDVSDIEWSSWKYFIETTWCYFIIQYILSEIIREKFPEYLKYWYIVSSCTFVCKYTGYKHLVTILMQPTIYAAVIKFGGKKISIWIISIILLVTYNSLKYNFYFWSFLEHDDMQDEEVYLLLFCVAWTELRCISYSIDFVENKDEMYLKSKDIINMISYILYLPMLYTGPVILYEDFEKSFTRVYKFDAKIRRFFYDIFIFFTYTLILDYIFHYIYFYAMQSDMELVRQLPSLALCGGGLWMGLQFHMKYVISYGIVSSFTRLDNIEPPPAPRCIARIHVYSQMWRHFDVGLYRFLVNGSFKLPIIVYKLLASLGTFIFIFLWHGMVWHIFMWTVLNYIGITLEYSGKLISRHTSYQWLKQNILKTEANET</sequence>
<evidence type="ECO:0000256" key="6">
    <source>
        <dbReference type="SAM" id="Phobius"/>
    </source>
</evidence>
<dbReference type="InterPro" id="IPR051085">
    <property type="entry name" value="MB_O-acyltransferase"/>
</dbReference>
<accession>A0A5E4QMK1</accession>